<keyword evidence="3" id="KW-1185">Reference proteome</keyword>
<dbReference type="Proteomes" id="UP001367508">
    <property type="component" value="Unassembled WGS sequence"/>
</dbReference>
<protein>
    <submittedName>
        <fullName evidence="2">Uncharacterized protein</fullName>
    </submittedName>
</protein>
<proteinExistence type="predicted"/>
<keyword evidence="1" id="KW-0472">Membrane</keyword>
<dbReference type="EMBL" id="JAYMYQ010000001">
    <property type="protein sequence ID" value="KAK7361334.1"/>
    <property type="molecule type" value="Genomic_DNA"/>
</dbReference>
<reference evidence="2 3" key="1">
    <citation type="submission" date="2024-01" db="EMBL/GenBank/DDBJ databases">
        <title>The genomes of 5 underutilized Papilionoideae crops provide insights into root nodulation and disease resistanc.</title>
        <authorList>
            <person name="Jiang F."/>
        </authorList>
    </citation>
    <scope>NUCLEOTIDE SEQUENCE [LARGE SCALE GENOMIC DNA]</scope>
    <source>
        <strain evidence="2">LVBAO_FW01</strain>
        <tissue evidence="2">Leaves</tissue>
    </source>
</reference>
<name>A0AAN9MUT2_CANGL</name>
<dbReference type="AlphaFoldDB" id="A0AAN9MUT2"/>
<evidence type="ECO:0000313" key="3">
    <source>
        <dbReference type="Proteomes" id="UP001367508"/>
    </source>
</evidence>
<accession>A0AAN9MUT2</accession>
<evidence type="ECO:0000313" key="2">
    <source>
        <dbReference type="EMBL" id="KAK7361334.1"/>
    </source>
</evidence>
<comment type="caution">
    <text evidence="2">The sequence shown here is derived from an EMBL/GenBank/DDBJ whole genome shotgun (WGS) entry which is preliminary data.</text>
</comment>
<sequence>MRPIVGATKYVYEGPSVYSGSALVRVLLYALWWAVSSHRKRCNLGRGVIGNLQSGAEIFLLLEITGCAGVSGAPFEQLLLVGRPRKKVWKCTTTRSHDQEETFGQSEEKTLCMQY</sequence>
<feature type="transmembrane region" description="Helical" evidence="1">
    <location>
        <begin position="17"/>
        <end position="35"/>
    </location>
</feature>
<evidence type="ECO:0000256" key="1">
    <source>
        <dbReference type="SAM" id="Phobius"/>
    </source>
</evidence>
<keyword evidence="1" id="KW-0812">Transmembrane</keyword>
<gene>
    <name evidence="2" type="ORF">VNO77_03384</name>
</gene>
<organism evidence="2 3">
    <name type="scientific">Canavalia gladiata</name>
    <name type="common">Sword bean</name>
    <name type="synonym">Dolichos gladiatus</name>
    <dbReference type="NCBI Taxonomy" id="3824"/>
    <lineage>
        <taxon>Eukaryota</taxon>
        <taxon>Viridiplantae</taxon>
        <taxon>Streptophyta</taxon>
        <taxon>Embryophyta</taxon>
        <taxon>Tracheophyta</taxon>
        <taxon>Spermatophyta</taxon>
        <taxon>Magnoliopsida</taxon>
        <taxon>eudicotyledons</taxon>
        <taxon>Gunneridae</taxon>
        <taxon>Pentapetalae</taxon>
        <taxon>rosids</taxon>
        <taxon>fabids</taxon>
        <taxon>Fabales</taxon>
        <taxon>Fabaceae</taxon>
        <taxon>Papilionoideae</taxon>
        <taxon>50 kb inversion clade</taxon>
        <taxon>NPAAA clade</taxon>
        <taxon>indigoferoid/millettioid clade</taxon>
        <taxon>Phaseoleae</taxon>
        <taxon>Canavalia</taxon>
    </lineage>
</organism>
<keyword evidence="1" id="KW-1133">Transmembrane helix</keyword>